<feature type="compositionally biased region" description="Basic and acidic residues" evidence="1">
    <location>
        <begin position="109"/>
        <end position="118"/>
    </location>
</feature>
<evidence type="ECO:0000313" key="3">
    <source>
        <dbReference type="EMBL" id="GAA5811813.1"/>
    </source>
</evidence>
<sequence>MRYLVILLSVTVSFVLATPSLNSDVNQEDISARDPRESIWRKMKVALPDGYYAGEEDNTPQLVAPEEDLLLPGLKPLYKPQQIKNIDDPAYKHLEITEHTDITPLSPSERAKLNKQDKATQAAADGASRGRKKFTDLNNQDLVQVQDVNGIQNRKVAGTDLNGQMRYVDIPYYNRAST</sequence>
<gene>
    <name evidence="3" type="ORF">MFLAVUS_005258</name>
</gene>
<keyword evidence="2" id="KW-0732">Signal</keyword>
<dbReference type="EMBL" id="BAABUK010000011">
    <property type="protein sequence ID" value="GAA5811813.1"/>
    <property type="molecule type" value="Genomic_DNA"/>
</dbReference>
<accession>A0ABP9YY86</accession>
<comment type="caution">
    <text evidence="3">The sequence shown here is derived from an EMBL/GenBank/DDBJ whole genome shotgun (WGS) entry which is preliminary data.</text>
</comment>
<feature type="chain" id="PRO_5046337049" evidence="2">
    <location>
        <begin position="18"/>
        <end position="178"/>
    </location>
</feature>
<evidence type="ECO:0000256" key="2">
    <source>
        <dbReference type="SAM" id="SignalP"/>
    </source>
</evidence>
<evidence type="ECO:0000313" key="4">
    <source>
        <dbReference type="Proteomes" id="UP001473302"/>
    </source>
</evidence>
<keyword evidence="4" id="KW-1185">Reference proteome</keyword>
<reference evidence="3 4" key="1">
    <citation type="submission" date="2024-04" db="EMBL/GenBank/DDBJ databases">
        <title>genome sequences of Mucor flavus KT1a and Helicostylum pulchrum KT1b strains isolated from the surface of a dry-aged beef.</title>
        <authorList>
            <person name="Toyotome T."/>
            <person name="Hosono M."/>
            <person name="Torimaru M."/>
            <person name="Fukuda K."/>
            <person name="Mikami N."/>
        </authorList>
    </citation>
    <scope>NUCLEOTIDE SEQUENCE [LARGE SCALE GENOMIC DNA]</scope>
    <source>
        <strain evidence="3 4">KT1a</strain>
    </source>
</reference>
<organism evidence="3 4">
    <name type="scientific">Mucor flavus</name>
    <dbReference type="NCBI Taxonomy" id="439312"/>
    <lineage>
        <taxon>Eukaryota</taxon>
        <taxon>Fungi</taxon>
        <taxon>Fungi incertae sedis</taxon>
        <taxon>Mucoromycota</taxon>
        <taxon>Mucoromycotina</taxon>
        <taxon>Mucoromycetes</taxon>
        <taxon>Mucorales</taxon>
        <taxon>Mucorineae</taxon>
        <taxon>Mucoraceae</taxon>
        <taxon>Mucor</taxon>
    </lineage>
</organism>
<feature type="signal peptide" evidence="2">
    <location>
        <begin position="1"/>
        <end position="17"/>
    </location>
</feature>
<evidence type="ECO:0000256" key="1">
    <source>
        <dbReference type="SAM" id="MobiDB-lite"/>
    </source>
</evidence>
<dbReference type="Proteomes" id="UP001473302">
    <property type="component" value="Unassembled WGS sequence"/>
</dbReference>
<proteinExistence type="predicted"/>
<protein>
    <submittedName>
        <fullName evidence="3">Uncharacterized protein</fullName>
    </submittedName>
</protein>
<name>A0ABP9YY86_9FUNG</name>
<feature type="region of interest" description="Disordered" evidence="1">
    <location>
        <begin position="104"/>
        <end position="135"/>
    </location>
</feature>